<dbReference type="EMBL" id="JAULSV010000001">
    <property type="protein sequence ID" value="KAK0654830.1"/>
    <property type="molecule type" value="Genomic_DNA"/>
</dbReference>
<reference evidence="1" key="1">
    <citation type="submission" date="2023-06" db="EMBL/GenBank/DDBJ databases">
        <title>Genome-scale phylogeny and comparative genomics of the fungal order Sordariales.</title>
        <authorList>
            <consortium name="Lawrence Berkeley National Laboratory"/>
            <person name="Hensen N."/>
            <person name="Bonometti L."/>
            <person name="Westerberg I."/>
            <person name="Brannstrom I.O."/>
            <person name="Guillou S."/>
            <person name="Cros-Aarteil S."/>
            <person name="Calhoun S."/>
            <person name="Haridas S."/>
            <person name="Kuo A."/>
            <person name="Mondo S."/>
            <person name="Pangilinan J."/>
            <person name="Riley R."/>
            <person name="Labutti K."/>
            <person name="Andreopoulos B."/>
            <person name="Lipzen A."/>
            <person name="Chen C."/>
            <person name="Yanf M."/>
            <person name="Daum C."/>
            <person name="Ng V."/>
            <person name="Clum A."/>
            <person name="Steindorff A."/>
            <person name="Ohm R."/>
            <person name="Martin F."/>
            <person name="Silar P."/>
            <person name="Natvig D."/>
            <person name="Lalanne C."/>
            <person name="Gautier V."/>
            <person name="Ament-Velasquez S.L."/>
            <person name="Kruys A."/>
            <person name="Hutchinson M.I."/>
            <person name="Powell A.J."/>
            <person name="Barry K."/>
            <person name="Miller A.N."/>
            <person name="Grigoriev I.V."/>
            <person name="Debuchy R."/>
            <person name="Gladieux P."/>
            <person name="Thoren M.H."/>
            <person name="Johannesson H."/>
        </authorList>
    </citation>
    <scope>NUCLEOTIDE SEQUENCE</scope>
    <source>
        <strain evidence="1">SMH2532-1</strain>
    </source>
</reference>
<dbReference type="AlphaFoldDB" id="A0AA40CX55"/>
<dbReference type="Proteomes" id="UP001174936">
    <property type="component" value="Unassembled WGS sequence"/>
</dbReference>
<accession>A0AA40CX55</accession>
<comment type="caution">
    <text evidence="1">The sequence shown here is derived from an EMBL/GenBank/DDBJ whole genome shotgun (WGS) entry which is preliminary data.</text>
</comment>
<keyword evidence="2" id="KW-1185">Reference proteome</keyword>
<protein>
    <submittedName>
        <fullName evidence="1">Uncharacterized protein</fullName>
    </submittedName>
</protein>
<sequence length="316" mass="35257">MLATASVFGTWELVENILLHLDDDSKQAASGLVRYQRVNCTWRNVIRDSPSLQKTCWQRSQHSAKQQQELLELASYSLSPSERRLNPFLSTHHKLSLLTYDPDGAEDPVLPVLGEIASLTIAYPAAAAIPPIPKSISTPTSPPSLMNMIATQPPTSRMTLTLYRPIGKPTYQPGNAFLGLGPQTWSSTFVFIQNIQSADPTQPLRVGDVLAVMDATNKKLDVEKRNVFWGKYTVTTYFKRHTMFGDASGATENLMMVDGYGFKTTAEEEAQVEEEEEEGGNRLARREKCLATARCEIRWHVGAPLKWENDGILEMI</sequence>
<evidence type="ECO:0000313" key="2">
    <source>
        <dbReference type="Proteomes" id="UP001174936"/>
    </source>
</evidence>
<evidence type="ECO:0000313" key="1">
    <source>
        <dbReference type="EMBL" id="KAK0654830.1"/>
    </source>
</evidence>
<name>A0AA40CX55_9PEZI</name>
<proteinExistence type="predicted"/>
<organism evidence="1 2">
    <name type="scientific">Cercophora newfieldiana</name>
    <dbReference type="NCBI Taxonomy" id="92897"/>
    <lineage>
        <taxon>Eukaryota</taxon>
        <taxon>Fungi</taxon>
        <taxon>Dikarya</taxon>
        <taxon>Ascomycota</taxon>
        <taxon>Pezizomycotina</taxon>
        <taxon>Sordariomycetes</taxon>
        <taxon>Sordariomycetidae</taxon>
        <taxon>Sordariales</taxon>
        <taxon>Lasiosphaeriaceae</taxon>
        <taxon>Cercophora</taxon>
    </lineage>
</organism>
<gene>
    <name evidence="1" type="ORF">B0T16DRAFT_450589</name>
</gene>